<accession>A0A7S2Z9P0</accession>
<name>A0A7S2Z9P0_9RHOD</name>
<evidence type="ECO:0000313" key="2">
    <source>
        <dbReference type="EMBL" id="CAE0033264.1"/>
    </source>
</evidence>
<keyword evidence="1" id="KW-1133">Transmembrane helix</keyword>
<protein>
    <submittedName>
        <fullName evidence="2">Uncharacterized protein</fullName>
    </submittedName>
</protein>
<keyword evidence="1" id="KW-0812">Transmembrane</keyword>
<reference evidence="2" key="1">
    <citation type="submission" date="2021-01" db="EMBL/GenBank/DDBJ databases">
        <authorList>
            <person name="Corre E."/>
            <person name="Pelletier E."/>
            <person name="Niang G."/>
            <person name="Scheremetjew M."/>
            <person name="Finn R."/>
            <person name="Kale V."/>
            <person name="Holt S."/>
            <person name="Cochrane G."/>
            <person name="Meng A."/>
            <person name="Brown T."/>
            <person name="Cohen L."/>
        </authorList>
    </citation>
    <scope>NUCLEOTIDE SEQUENCE</scope>
    <source>
        <strain evidence="2">CCMP 769</strain>
    </source>
</reference>
<sequence length="547" mass="60855">MKFSSGRWNRSSRTSMRMETTVDKGRGNAIARLCWLWFLLLLDWHLFQDALGVSISVPIDVVVINKADFNIPTDLAKHLPKHFVRGGEQEDVKELMYELSYTVRSKRDFSHVVPSKIRPTLVVYNNTNKVDVTGNAQLKNAILLDLYTATRSMYLGEPPHQLPALIFEVTKRLMFPKPLRSASSKTANCAMLRVVAVGAEDGVTRKQIEELVTRTIDVELYKSILDVGRDPRGAHNSSVEIKYVDPSQGPMNSMALADATVESRDSRTLNLDTNILYQDLTHDGLPDGDNANTNGGSEDHMTLFLFVFGSKPALLDGEFQAVAKGGDVIFVVSNVCGKQEGSCKAYWSERTGVLDLTDPSIPAQYALLEIAHGIAAPLRDTAGSEREFWSELCATESAMKSMIVAATRTFAERTHSRLSKAVSRARSLLLHDETLTTRTTEENCEKLISESEELLISCLTAAPSMNVRLTTHCCSLAVDSTSQLESKVLEIEQTFRSCDRSPLQFEADDRAAYSIYFVSSALVLLFIASTFGFVRKLRYEQLKTKLN</sequence>
<evidence type="ECO:0000256" key="1">
    <source>
        <dbReference type="SAM" id="Phobius"/>
    </source>
</evidence>
<dbReference type="AlphaFoldDB" id="A0A7S2Z9P0"/>
<keyword evidence="1" id="KW-0472">Membrane</keyword>
<gene>
    <name evidence="2" type="ORF">RMAR00112_LOCUS1204</name>
</gene>
<dbReference type="EMBL" id="HBHW01001472">
    <property type="protein sequence ID" value="CAE0033264.1"/>
    <property type="molecule type" value="Transcribed_RNA"/>
</dbReference>
<feature type="transmembrane region" description="Helical" evidence="1">
    <location>
        <begin position="513"/>
        <end position="534"/>
    </location>
</feature>
<proteinExistence type="predicted"/>
<organism evidence="2">
    <name type="scientific">Rhodosorus marinus</name>
    <dbReference type="NCBI Taxonomy" id="101924"/>
    <lineage>
        <taxon>Eukaryota</taxon>
        <taxon>Rhodophyta</taxon>
        <taxon>Stylonematophyceae</taxon>
        <taxon>Stylonematales</taxon>
        <taxon>Stylonemataceae</taxon>
        <taxon>Rhodosorus</taxon>
    </lineage>
</organism>